<evidence type="ECO:0000313" key="2">
    <source>
        <dbReference type="EMBL" id="KKY36553.1"/>
    </source>
</evidence>
<proteinExistence type="predicted"/>
<dbReference type="InterPro" id="IPR002018">
    <property type="entry name" value="CarbesteraseB"/>
</dbReference>
<evidence type="ECO:0000259" key="1">
    <source>
        <dbReference type="Pfam" id="PF00135"/>
    </source>
</evidence>
<gene>
    <name evidence="2" type="ORF">UCDDA912_g03463</name>
</gene>
<dbReference type="InterPro" id="IPR029058">
    <property type="entry name" value="AB_hydrolase_fold"/>
</dbReference>
<dbReference type="STRING" id="1214573.A0A0G2HNP2"/>
<dbReference type="Pfam" id="PF00135">
    <property type="entry name" value="COesterase"/>
    <property type="match status" value="1"/>
</dbReference>
<evidence type="ECO:0000313" key="3">
    <source>
        <dbReference type="Proteomes" id="UP000034680"/>
    </source>
</evidence>
<dbReference type="PANTHER" id="PTHR43142:SF11">
    <property type="entry name" value="CARBOXYLIC ESTER HYDROLASE"/>
    <property type="match status" value="1"/>
</dbReference>
<comment type="caution">
    <text evidence="2">The sequence shown here is derived from an EMBL/GenBank/DDBJ whole genome shotgun (WGS) entry which is preliminary data.</text>
</comment>
<dbReference type="Proteomes" id="UP000034680">
    <property type="component" value="Unassembled WGS sequence"/>
</dbReference>
<protein>
    <submittedName>
        <fullName evidence="2">Putative esterase lipase</fullName>
    </submittedName>
</protein>
<dbReference type="SUPFAM" id="SSF53474">
    <property type="entry name" value="alpha/beta-Hydrolases"/>
    <property type="match status" value="1"/>
</dbReference>
<dbReference type="Gene3D" id="3.40.50.1820">
    <property type="entry name" value="alpha/beta hydrolase"/>
    <property type="match status" value="1"/>
</dbReference>
<dbReference type="AlphaFoldDB" id="A0A0G2HNP2"/>
<accession>A0A0G2HNP2</accession>
<keyword evidence="3" id="KW-1185">Reference proteome</keyword>
<dbReference type="ESTHER" id="9pezi-a0a0g2hnp2">
    <property type="family name" value="Fungal_carboxylesterase_lipase"/>
</dbReference>
<dbReference type="EMBL" id="LCUC01000114">
    <property type="protein sequence ID" value="KKY36553.1"/>
    <property type="molecule type" value="Genomic_DNA"/>
</dbReference>
<sequence length="552" mass="59084">MASKMTILEHPSVGQIHGVQPRQQAHVEQYLGIQYATLENRFARGKLVETYKSPIQATKSGPLPVADPKNVDNEHLLLQHSLPHPEYGFSETECLTLNVSVPSLDARGSRAEPLPVVVFLHGGGFVTGSASWPQWDLARLVERSVRLDSPVVAVGINYRLGPFGFLASSALRDAGFKPNNGLDDQKLGLRWVQKNISGFGGDPTGVTLLCSSAGAASGFFHLQSPEPLFSRLAAYGGSPLIQPIPLEVAEIAYSVATKVLGIESQSPADQVKSLLKIPAEELSAKLGHLPVPLSATLDGDVIPSKTSYASLADTKSIEKEFPGIDYCKSILLGDGQFDGMIIGLTALAHRTDNLATSLESSLNTVFADDPSKVKTILGGYGINESNTDRVPVLDFINDIGFAQPAKATVEAWAGAGSRLGTKSFLAHFNVPNPWPGQWQGRATHALDIAILLGNYNEFLSPGQKASSDEMSGDFLSFVYGKEPFSPYTAGSGAVSKVYQAGVDAKDDESRVVKKSSETDTGRRRILDDFAAGDPIVLDKLLDVFGLFLKGPK</sequence>
<name>A0A0G2HNP2_9PEZI</name>
<reference evidence="2 3" key="1">
    <citation type="submission" date="2015-05" db="EMBL/GenBank/DDBJ databases">
        <title>Distinctive expansion of gene families associated with plant cell wall degradation and secondary metabolism in the genomes of grapevine trunk pathogens.</title>
        <authorList>
            <person name="Lawrence D.P."/>
            <person name="Travadon R."/>
            <person name="Rolshausen P.E."/>
            <person name="Baumgartner K."/>
        </authorList>
    </citation>
    <scope>NUCLEOTIDE SEQUENCE [LARGE SCALE GENOMIC DNA]</scope>
    <source>
        <strain evidence="2">DA912</strain>
    </source>
</reference>
<organism evidence="2 3">
    <name type="scientific">Diaporthe ampelina</name>
    <dbReference type="NCBI Taxonomy" id="1214573"/>
    <lineage>
        <taxon>Eukaryota</taxon>
        <taxon>Fungi</taxon>
        <taxon>Dikarya</taxon>
        <taxon>Ascomycota</taxon>
        <taxon>Pezizomycotina</taxon>
        <taxon>Sordariomycetes</taxon>
        <taxon>Sordariomycetidae</taxon>
        <taxon>Diaporthales</taxon>
        <taxon>Diaporthaceae</taxon>
        <taxon>Diaporthe</taxon>
    </lineage>
</organism>
<dbReference type="OrthoDB" id="3200163at2759"/>
<feature type="domain" description="Carboxylesterase type B" evidence="1">
    <location>
        <begin position="12"/>
        <end position="478"/>
    </location>
</feature>
<reference evidence="2 3" key="2">
    <citation type="submission" date="2015-05" db="EMBL/GenBank/DDBJ databases">
        <authorList>
            <person name="Morales-Cruz A."/>
            <person name="Amrine K.C."/>
            <person name="Cantu D."/>
        </authorList>
    </citation>
    <scope>NUCLEOTIDE SEQUENCE [LARGE SCALE GENOMIC DNA]</scope>
    <source>
        <strain evidence="2">DA912</strain>
    </source>
</reference>
<dbReference type="PANTHER" id="PTHR43142">
    <property type="entry name" value="CARBOXYLIC ESTER HYDROLASE"/>
    <property type="match status" value="1"/>
</dbReference>